<evidence type="ECO:0000313" key="2">
    <source>
        <dbReference type="EMBL" id="KAJ7770252.1"/>
    </source>
</evidence>
<dbReference type="EMBL" id="JARJLG010000024">
    <property type="protein sequence ID" value="KAJ7770252.1"/>
    <property type="molecule type" value="Genomic_DNA"/>
</dbReference>
<comment type="caution">
    <text evidence="2">The sequence shown here is derived from an EMBL/GenBank/DDBJ whole genome shotgun (WGS) entry which is preliminary data.</text>
</comment>
<evidence type="ECO:0000256" key="1">
    <source>
        <dbReference type="SAM" id="MobiDB-lite"/>
    </source>
</evidence>
<dbReference type="Gene3D" id="3.80.10.10">
    <property type="entry name" value="Ribonuclease Inhibitor"/>
    <property type="match status" value="1"/>
</dbReference>
<feature type="region of interest" description="Disordered" evidence="1">
    <location>
        <begin position="182"/>
        <end position="209"/>
    </location>
</feature>
<dbReference type="InterPro" id="IPR032675">
    <property type="entry name" value="LRR_dom_sf"/>
</dbReference>
<reference evidence="2" key="1">
    <citation type="submission" date="2023-03" db="EMBL/GenBank/DDBJ databases">
        <title>Massive genome expansion in bonnet fungi (Mycena s.s.) driven by repeated elements and novel gene families across ecological guilds.</title>
        <authorList>
            <consortium name="Lawrence Berkeley National Laboratory"/>
            <person name="Harder C.B."/>
            <person name="Miyauchi S."/>
            <person name="Viragh M."/>
            <person name="Kuo A."/>
            <person name="Thoen E."/>
            <person name="Andreopoulos B."/>
            <person name="Lu D."/>
            <person name="Skrede I."/>
            <person name="Drula E."/>
            <person name="Henrissat B."/>
            <person name="Morin E."/>
            <person name="Kohler A."/>
            <person name="Barry K."/>
            <person name="LaButti K."/>
            <person name="Morin E."/>
            <person name="Salamov A."/>
            <person name="Lipzen A."/>
            <person name="Mereny Z."/>
            <person name="Hegedus B."/>
            <person name="Baldrian P."/>
            <person name="Stursova M."/>
            <person name="Weitz H."/>
            <person name="Taylor A."/>
            <person name="Grigoriev I.V."/>
            <person name="Nagy L.G."/>
            <person name="Martin F."/>
            <person name="Kauserud H."/>
        </authorList>
    </citation>
    <scope>NUCLEOTIDE SEQUENCE</scope>
    <source>
        <strain evidence="2">CBHHK188m</strain>
    </source>
</reference>
<protein>
    <submittedName>
        <fullName evidence="2">Uncharacterized protein</fullName>
    </submittedName>
</protein>
<feature type="compositionally biased region" description="Polar residues" evidence="1">
    <location>
        <begin position="316"/>
        <end position="325"/>
    </location>
</feature>
<gene>
    <name evidence="2" type="ORF">DFH07DRAFT_954070</name>
</gene>
<feature type="compositionally biased region" description="Basic residues" evidence="1">
    <location>
        <begin position="289"/>
        <end position="306"/>
    </location>
</feature>
<keyword evidence="3" id="KW-1185">Reference proteome</keyword>
<evidence type="ECO:0000313" key="3">
    <source>
        <dbReference type="Proteomes" id="UP001215280"/>
    </source>
</evidence>
<name>A0AAD7JRA4_9AGAR</name>
<organism evidence="2 3">
    <name type="scientific">Mycena maculata</name>
    <dbReference type="NCBI Taxonomy" id="230809"/>
    <lineage>
        <taxon>Eukaryota</taxon>
        <taxon>Fungi</taxon>
        <taxon>Dikarya</taxon>
        <taxon>Basidiomycota</taxon>
        <taxon>Agaricomycotina</taxon>
        <taxon>Agaricomycetes</taxon>
        <taxon>Agaricomycetidae</taxon>
        <taxon>Agaricales</taxon>
        <taxon>Marasmiineae</taxon>
        <taxon>Mycenaceae</taxon>
        <taxon>Mycena</taxon>
    </lineage>
</organism>
<sequence>MERCACRSCAVLGGALQHVLRLAALIYLTPTLVRVPPPQSLRARQASSLRSLPLVSKATKTVTGQQLGLSEMHLTYIDKYLPSVANLSLLNNNIRLWRDLDCISWRWEKLLNLRELVLMGNPFEIARRFLTLELADQEPIAKISFDVSKSDDAAANGAGPIKPPSSTTFPFAMGPSFIDGGTTSAHMRAGSTSRPASPPGSHDADFLENDADAPSSALLSVPAPPCSPPPSRPLHYFNNPSFNPPEVLLYPAPTLNGTATGGEFARASSPRLSFHVSLISANLPQNVRTPRRTSTHARPCSRHSRHPTLPLVHTDLGTNPPTTYA</sequence>
<feature type="region of interest" description="Disordered" evidence="1">
    <location>
        <begin position="288"/>
        <end position="325"/>
    </location>
</feature>
<dbReference type="Proteomes" id="UP001215280">
    <property type="component" value="Unassembled WGS sequence"/>
</dbReference>
<dbReference type="AlphaFoldDB" id="A0AAD7JRA4"/>
<dbReference type="SUPFAM" id="SSF52058">
    <property type="entry name" value="L domain-like"/>
    <property type="match status" value="1"/>
</dbReference>
<accession>A0AAD7JRA4</accession>
<proteinExistence type="predicted"/>
<feature type="compositionally biased region" description="Polar residues" evidence="1">
    <location>
        <begin position="182"/>
        <end position="195"/>
    </location>
</feature>